<evidence type="ECO:0000313" key="1">
    <source>
        <dbReference type="EMBL" id="OTU28908.1"/>
    </source>
</evidence>
<dbReference type="InterPro" id="IPR052726">
    <property type="entry name" value="Phage_Baseplate_Hub"/>
</dbReference>
<organism evidence="1 2">
    <name type="scientific">Acinetobacter pittii</name>
    <name type="common">Acinetobacter genomosp. 3</name>
    <dbReference type="NCBI Taxonomy" id="48296"/>
    <lineage>
        <taxon>Bacteria</taxon>
        <taxon>Pseudomonadati</taxon>
        <taxon>Pseudomonadota</taxon>
        <taxon>Gammaproteobacteria</taxon>
        <taxon>Moraxellales</taxon>
        <taxon>Moraxellaceae</taxon>
        <taxon>Acinetobacter</taxon>
        <taxon>Acinetobacter calcoaceticus/baumannii complex</taxon>
    </lineage>
</organism>
<sequence length="299" mass="32953">MTTLTKEIDLSQLPAPDVVEQIDYEVILKEGLDDFHERMKNDGIDYVVLESDPAYKLAEAFAYREMIIRHDANEQAKAVLLAYAAGKDLEHKAAEKGLERKQISADAMETDDSLRRRVQMAPEGYTTAGSEGSYIFHSLNADVRVKDAYPDAPLDLDGNPKGICNVYILSTESDGIAPEDLIDNVKNALNKKFVRPLTDQVNVLSATVQNYEVSAEIEIEQGPDASIILQSAYEEIKKYADKTHAFGIAPSLSGIYQALHRPGVTKVNLLSPTQNITTVLGQVAYCTLFDLKIKGDSNA</sequence>
<evidence type="ECO:0000313" key="2">
    <source>
        <dbReference type="Proteomes" id="UP000195162"/>
    </source>
</evidence>
<dbReference type="PANTHER" id="PTHR35862">
    <property type="entry name" value="FELS-2 PROPHAGE PROTEIN"/>
    <property type="match status" value="1"/>
</dbReference>
<comment type="caution">
    <text evidence="1">The sequence shown here is derived from an EMBL/GenBank/DDBJ whole genome shotgun (WGS) entry which is preliminary data.</text>
</comment>
<accession>A0A242U6U9</accession>
<proteinExistence type="predicted"/>
<dbReference type="RefSeq" id="WP_086375882.1">
    <property type="nucleotide sequence ID" value="NZ_NGIR01000020.1"/>
</dbReference>
<dbReference type="PANTHER" id="PTHR35862:SF1">
    <property type="entry name" value="FELS-2 PROPHAGE PROTEIN"/>
    <property type="match status" value="1"/>
</dbReference>
<dbReference type="InterPro" id="IPR014507">
    <property type="entry name" value="Baseplate_assembly_J_pred"/>
</dbReference>
<name>A0A242U6U9_ACIPI</name>
<dbReference type="AlphaFoldDB" id="A0A242U6U9"/>
<protein>
    <submittedName>
        <fullName evidence="1">Baseplate J family protein</fullName>
    </submittedName>
</protein>
<dbReference type="PIRSF" id="PIRSF020481">
    <property type="entry name" value="BAP"/>
    <property type="match status" value="1"/>
</dbReference>
<reference evidence="1 2" key="1">
    <citation type="submission" date="2017-05" db="EMBL/GenBank/DDBJ databases">
        <authorList>
            <person name="Song R."/>
            <person name="Chenine A.L."/>
            <person name="Ruprecht R.M."/>
        </authorList>
    </citation>
    <scope>NUCLEOTIDE SEQUENCE [LARGE SCALE GENOMIC DNA]</scope>
    <source>
        <strain evidence="1 2">ARLG1955</strain>
    </source>
</reference>
<gene>
    <name evidence="1" type="ORF">CAT59_06815</name>
</gene>
<dbReference type="Proteomes" id="UP000195162">
    <property type="component" value="Unassembled WGS sequence"/>
</dbReference>
<dbReference type="EMBL" id="NGIR01000020">
    <property type="protein sequence ID" value="OTU28908.1"/>
    <property type="molecule type" value="Genomic_DNA"/>
</dbReference>